<comment type="cofactor">
    <cofactor evidence="1">
        <name>Mn(2+)</name>
        <dbReference type="ChEBI" id="CHEBI:29035"/>
    </cofactor>
</comment>
<reference evidence="14 15" key="1">
    <citation type="journal article" date="2018" name="Science">
        <title>The opium poppy genome and morphinan production.</title>
        <authorList>
            <person name="Guo L."/>
            <person name="Winzer T."/>
            <person name="Yang X."/>
            <person name="Li Y."/>
            <person name="Ning Z."/>
            <person name="He Z."/>
            <person name="Teodor R."/>
            <person name="Lu Y."/>
            <person name="Bowser T.A."/>
            <person name="Graham I.A."/>
            <person name="Ye K."/>
        </authorList>
    </citation>
    <scope>NUCLEOTIDE SEQUENCE [LARGE SCALE GENOMIC DNA]</scope>
    <source>
        <strain evidence="15">cv. HN1</strain>
        <tissue evidence="14">Leaves</tissue>
    </source>
</reference>
<dbReference type="OMA" id="PAEASWH"/>
<dbReference type="InterPro" id="IPR036457">
    <property type="entry name" value="PPM-type-like_dom_sf"/>
</dbReference>
<keyword evidence="15" id="KW-1185">Reference proteome</keyword>
<evidence type="ECO:0000259" key="13">
    <source>
        <dbReference type="PROSITE" id="PS51746"/>
    </source>
</evidence>
<feature type="region of interest" description="Disordered" evidence="12">
    <location>
        <begin position="368"/>
        <end position="391"/>
    </location>
</feature>
<dbReference type="FunFam" id="3.60.40.10:FF:000007">
    <property type="entry name" value="Phosphatase 2C and cyclic nucleotide-binding/kinase domain-containing protein"/>
    <property type="match status" value="1"/>
</dbReference>
<dbReference type="Gramene" id="RZC52395">
    <property type="protein sequence ID" value="RZC52395"/>
    <property type="gene ID" value="C5167_020823"/>
</dbReference>
<evidence type="ECO:0000256" key="4">
    <source>
        <dbReference type="ARBA" id="ARBA00022723"/>
    </source>
</evidence>
<comment type="similarity">
    <text evidence="11">Belongs to the PP2C family.</text>
</comment>
<keyword evidence="7 11" id="KW-0904">Protein phosphatase</keyword>
<dbReference type="Gene3D" id="3.60.40.10">
    <property type="entry name" value="PPM-type phosphatase domain"/>
    <property type="match status" value="1"/>
</dbReference>
<dbReference type="AlphaFoldDB" id="A0A4Y7IYA0"/>
<evidence type="ECO:0000256" key="9">
    <source>
        <dbReference type="ARBA" id="ARBA00047761"/>
    </source>
</evidence>
<organism evidence="14 15">
    <name type="scientific">Papaver somniferum</name>
    <name type="common">Opium poppy</name>
    <dbReference type="NCBI Taxonomy" id="3469"/>
    <lineage>
        <taxon>Eukaryota</taxon>
        <taxon>Viridiplantae</taxon>
        <taxon>Streptophyta</taxon>
        <taxon>Embryophyta</taxon>
        <taxon>Tracheophyta</taxon>
        <taxon>Spermatophyta</taxon>
        <taxon>Magnoliopsida</taxon>
        <taxon>Ranunculales</taxon>
        <taxon>Papaveraceae</taxon>
        <taxon>Papaveroideae</taxon>
        <taxon>Papaver</taxon>
    </lineage>
</organism>
<feature type="domain" description="PPM-type phosphatase" evidence="13">
    <location>
        <begin position="66"/>
        <end position="356"/>
    </location>
</feature>
<dbReference type="Pfam" id="PF00481">
    <property type="entry name" value="PP2C"/>
    <property type="match status" value="1"/>
</dbReference>
<proteinExistence type="inferred from homology"/>
<dbReference type="STRING" id="3469.A0A4Y7IYA0"/>
<comment type="cofactor">
    <cofactor evidence="2">
        <name>Mg(2+)</name>
        <dbReference type="ChEBI" id="CHEBI:18420"/>
    </cofactor>
</comment>
<comment type="catalytic activity">
    <reaction evidence="10">
        <text>O-phospho-L-threonyl-[protein] + H2O = L-threonyl-[protein] + phosphate</text>
        <dbReference type="Rhea" id="RHEA:47004"/>
        <dbReference type="Rhea" id="RHEA-COMP:11060"/>
        <dbReference type="Rhea" id="RHEA-COMP:11605"/>
        <dbReference type="ChEBI" id="CHEBI:15377"/>
        <dbReference type="ChEBI" id="CHEBI:30013"/>
        <dbReference type="ChEBI" id="CHEBI:43474"/>
        <dbReference type="ChEBI" id="CHEBI:61977"/>
        <dbReference type="EC" id="3.1.3.16"/>
    </reaction>
</comment>
<evidence type="ECO:0000256" key="12">
    <source>
        <dbReference type="SAM" id="MobiDB-lite"/>
    </source>
</evidence>
<dbReference type="PROSITE" id="PS51746">
    <property type="entry name" value="PPM_2"/>
    <property type="match status" value="1"/>
</dbReference>
<dbReference type="PANTHER" id="PTHR47992">
    <property type="entry name" value="PROTEIN PHOSPHATASE"/>
    <property type="match status" value="1"/>
</dbReference>
<dbReference type="GO" id="GO:0004722">
    <property type="term" value="F:protein serine/threonine phosphatase activity"/>
    <property type="evidence" value="ECO:0007669"/>
    <property type="project" value="UniProtKB-EC"/>
</dbReference>
<evidence type="ECO:0000256" key="1">
    <source>
        <dbReference type="ARBA" id="ARBA00001936"/>
    </source>
</evidence>
<protein>
    <recommendedName>
        <fullName evidence="3">protein-serine/threonine phosphatase</fullName>
        <ecNumber evidence="3">3.1.3.16</ecNumber>
    </recommendedName>
</protein>
<comment type="catalytic activity">
    <reaction evidence="9">
        <text>O-phospho-L-seryl-[protein] + H2O = L-seryl-[protein] + phosphate</text>
        <dbReference type="Rhea" id="RHEA:20629"/>
        <dbReference type="Rhea" id="RHEA-COMP:9863"/>
        <dbReference type="Rhea" id="RHEA-COMP:11604"/>
        <dbReference type="ChEBI" id="CHEBI:15377"/>
        <dbReference type="ChEBI" id="CHEBI:29999"/>
        <dbReference type="ChEBI" id="CHEBI:43474"/>
        <dbReference type="ChEBI" id="CHEBI:83421"/>
        <dbReference type="EC" id="3.1.3.16"/>
    </reaction>
</comment>
<evidence type="ECO:0000256" key="10">
    <source>
        <dbReference type="ARBA" id="ARBA00048336"/>
    </source>
</evidence>
<dbReference type="Proteomes" id="UP000316621">
    <property type="component" value="Chromosome 2"/>
</dbReference>
<evidence type="ECO:0000256" key="3">
    <source>
        <dbReference type="ARBA" id="ARBA00013081"/>
    </source>
</evidence>
<keyword evidence="4" id="KW-0479">Metal-binding</keyword>
<keyword evidence="5 11" id="KW-0378">Hydrolase</keyword>
<dbReference type="EMBL" id="CM010716">
    <property type="protein sequence ID" value="RZC52395.1"/>
    <property type="molecule type" value="Genomic_DNA"/>
</dbReference>
<name>A0A4Y7IYA0_PAPSO</name>
<evidence type="ECO:0000256" key="11">
    <source>
        <dbReference type="RuleBase" id="RU003465"/>
    </source>
</evidence>
<dbReference type="PROSITE" id="PS01032">
    <property type="entry name" value="PPM_1"/>
    <property type="match status" value="1"/>
</dbReference>
<dbReference type="OrthoDB" id="10264738at2759"/>
<evidence type="ECO:0000256" key="5">
    <source>
        <dbReference type="ARBA" id="ARBA00022801"/>
    </source>
</evidence>
<evidence type="ECO:0000313" key="14">
    <source>
        <dbReference type="EMBL" id="RZC52395.1"/>
    </source>
</evidence>
<accession>A0A4Y7IYA0</accession>
<evidence type="ECO:0000256" key="6">
    <source>
        <dbReference type="ARBA" id="ARBA00022842"/>
    </source>
</evidence>
<evidence type="ECO:0000313" key="15">
    <source>
        <dbReference type="Proteomes" id="UP000316621"/>
    </source>
</evidence>
<dbReference type="InterPro" id="IPR001932">
    <property type="entry name" value="PPM-type_phosphatase-like_dom"/>
</dbReference>
<evidence type="ECO:0000256" key="8">
    <source>
        <dbReference type="ARBA" id="ARBA00023211"/>
    </source>
</evidence>
<feature type="compositionally biased region" description="Low complexity" evidence="12">
    <location>
        <begin position="30"/>
        <end position="41"/>
    </location>
</feature>
<gene>
    <name evidence="14" type="ORF">C5167_020823</name>
</gene>
<dbReference type="EC" id="3.1.3.16" evidence="3"/>
<dbReference type="GO" id="GO:0046872">
    <property type="term" value="F:metal ion binding"/>
    <property type="evidence" value="ECO:0007669"/>
    <property type="project" value="UniProtKB-KW"/>
</dbReference>
<keyword evidence="8" id="KW-0464">Manganese</keyword>
<dbReference type="CDD" id="cd00143">
    <property type="entry name" value="PP2Cc"/>
    <property type="match status" value="1"/>
</dbReference>
<evidence type="ECO:0000256" key="7">
    <source>
        <dbReference type="ARBA" id="ARBA00022912"/>
    </source>
</evidence>
<dbReference type="SMART" id="SM00332">
    <property type="entry name" value="PP2Cc"/>
    <property type="match status" value="1"/>
</dbReference>
<dbReference type="InterPro" id="IPR015655">
    <property type="entry name" value="PP2C"/>
</dbReference>
<evidence type="ECO:0000256" key="2">
    <source>
        <dbReference type="ARBA" id="ARBA00001946"/>
    </source>
</evidence>
<feature type="region of interest" description="Disordered" evidence="12">
    <location>
        <begin position="11"/>
        <end position="43"/>
    </location>
</feature>
<dbReference type="InterPro" id="IPR000222">
    <property type="entry name" value="PP2C_BS"/>
</dbReference>
<sequence>MGCIHGKCCSRYPSSSNADPEASRGDVDLNGTNNENGNNGNYHQSILTDSKTFEIVNVPFHNFHLEYSVVTQRGYYPDFPDKENQDSYVVKTGIQGNPNLHFFGVFDGHGLYGTQCSNFVKERLIELLENDTMLVEDPVKAYHSAFLTANSELHESEIDDTMSGTTAITVLVSGDTVYVANVGDSRAVIAVKDGSGATAEDLSIDQTPFRKDECERVKMCGARVLSADQVEGLKDPDIQNWGDEESDGGDPPRLWVQDGMYPGTAFTRSLGDSFAEKIGVIAVPEVKIVQLTPDHLFFVIASDGVFEFLSSQAVTDMVMKYADTWDACASITGESYKLWLEHEYRTDDITIIIVRIKDLQNSQCKAIDGTKGGSTKSVPQGMENGISDSTDPEVEAVERTVLTEQNHASVVPSLAEPSSVILSSSQVDLTPLHLIIPSDLH</sequence>
<dbReference type="SUPFAM" id="SSF81606">
    <property type="entry name" value="PP2C-like"/>
    <property type="match status" value="1"/>
</dbReference>
<keyword evidence="6" id="KW-0460">Magnesium</keyword>